<keyword evidence="2" id="KW-0489">Methyltransferase</keyword>
<organism evidence="2 3">
    <name type="scientific">Amniculicola lignicola CBS 123094</name>
    <dbReference type="NCBI Taxonomy" id="1392246"/>
    <lineage>
        <taxon>Eukaryota</taxon>
        <taxon>Fungi</taxon>
        <taxon>Dikarya</taxon>
        <taxon>Ascomycota</taxon>
        <taxon>Pezizomycotina</taxon>
        <taxon>Dothideomycetes</taxon>
        <taxon>Pleosporomycetidae</taxon>
        <taxon>Pleosporales</taxon>
        <taxon>Amniculicolaceae</taxon>
        <taxon>Amniculicola</taxon>
    </lineage>
</organism>
<dbReference type="InterPro" id="IPR041698">
    <property type="entry name" value="Methyltransf_25"/>
</dbReference>
<dbReference type="GO" id="GO:0008168">
    <property type="term" value="F:methyltransferase activity"/>
    <property type="evidence" value="ECO:0007669"/>
    <property type="project" value="UniProtKB-KW"/>
</dbReference>
<proteinExistence type="predicted"/>
<dbReference type="InterPro" id="IPR029063">
    <property type="entry name" value="SAM-dependent_MTases_sf"/>
</dbReference>
<reference evidence="2" key="1">
    <citation type="journal article" date="2020" name="Stud. Mycol.">
        <title>101 Dothideomycetes genomes: a test case for predicting lifestyles and emergence of pathogens.</title>
        <authorList>
            <person name="Haridas S."/>
            <person name="Albert R."/>
            <person name="Binder M."/>
            <person name="Bloem J."/>
            <person name="Labutti K."/>
            <person name="Salamov A."/>
            <person name="Andreopoulos B."/>
            <person name="Baker S."/>
            <person name="Barry K."/>
            <person name="Bills G."/>
            <person name="Bluhm B."/>
            <person name="Cannon C."/>
            <person name="Castanera R."/>
            <person name="Culley D."/>
            <person name="Daum C."/>
            <person name="Ezra D."/>
            <person name="Gonzalez J."/>
            <person name="Henrissat B."/>
            <person name="Kuo A."/>
            <person name="Liang C."/>
            <person name="Lipzen A."/>
            <person name="Lutzoni F."/>
            <person name="Magnuson J."/>
            <person name="Mondo S."/>
            <person name="Nolan M."/>
            <person name="Ohm R."/>
            <person name="Pangilinan J."/>
            <person name="Park H.-J."/>
            <person name="Ramirez L."/>
            <person name="Alfaro M."/>
            <person name="Sun H."/>
            <person name="Tritt A."/>
            <person name="Yoshinaga Y."/>
            <person name="Zwiers L.-H."/>
            <person name="Turgeon B."/>
            <person name="Goodwin S."/>
            <person name="Spatafora J."/>
            <person name="Crous P."/>
            <person name="Grigoriev I."/>
        </authorList>
    </citation>
    <scope>NUCLEOTIDE SEQUENCE</scope>
    <source>
        <strain evidence="2">CBS 123094</strain>
    </source>
</reference>
<keyword evidence="2" id="KW-0808">Transferase</keyword>
<dbReference type="Pfam" id="PF13649">
    <property type="entry name" value="Methyltransf_25"/>
    <property type="match status" value="1"/>
</dbReference>
<dbReference type="GO" id="GO:0032259">
    <property type="term" value="P:methylation"/>
    <property type="evidence" value="ECO:0007669"/>
    <property type="project" value="UniProtKB-KW"/>
</dbReference>
<evidence type="ECO:0000313" key="2">
    <source>
        <dbReference type="EMBL" id="KAF2004244.1"/>
    </source>
</evidence>
<dbReference type="Proteomes" id="UP000799779">
    <property type="component" value="Unassembled WGS sequence"/>
</dbReference>
<feature type="domain" description="Methyltransferase" evidence="1">
    <location>
        <begin position="54"/>
        <end position="148"/>
    </location>
</feature>
<dbReference type="Gene3D" id="3.40.50.150">
    <property type="entry name" value="Vaccinia Virus protein VP39"/>
    <property type="match status" value="1"/>
</dbReference>
<sequence>MNALGPIPSQAKAFLAGRTKVSTYEACAGTVTAKFVEHNITHLPPIPAGSVIHDNACGSGTVTRVILAASPPDITISATDIDQPFLDALQEDVTTNSWPVQVSNQKSEATSFPDEHFSHSITNIAIFFTSATGLDGAKEVYRTLKPGGYAIVNCWESITWFFPIKLVSEATRGKPFVAPPINWSDGVQIQKIMVEAGFDPEKMKVGTSEAWARTSDLRSWAEKAWAYLAGIGGWQESDEEKWDEAVDMLVEKLRAAPGTKVVDGETWMRASQWWVVARK</sequence>
<evidence type="ECO:0000313" key="3">
    <source>
        <dbReference type="Proteomes" id="UP000799779"/>
    </source>
</evidence>
<dbReference type="CDD" id="cd02440">
    <property type="entry name" value="AdoMet_MTases"/>
    <property type="match status" value="1"/>
</dbReference>
<keyword evidence="3" id="KW-1185">Reference proteome</keyword>
<dbReference type="OrthoDB" id="2013972at2759"/>
<evidence type="ECO:0000259" key="1">
    <source>
        <dbReference type="Pfam" id="PF13649"/>
    </source>
</evidence>
<accession>A0A6A5WTH9</accession>
<gene>
    <name evidence="2" type="ORF">P154DRAFT_51625</name>
</gene>
<dbReference type="SUPFAM" id="SSF53335">
    <property type="entry name" value="S-adenosyl-L-methionine-dependent methyltransferases"/>
    <property type="match status" value="1"/>
</dbReference>
<protein>
    <submittedName>
        <fullName evidence="2">S-adenosyl-L-methionine-dependent methyltransferase</fullName>
    </submittedName>
</protein>
<dbReference type="EMBL" id="ML977568">
    <property type="protein sequence ID" value="KAF2004244.1"/>
    <property type="molecule type" value="Genomic_DNA"/>
</dbReference>
<dbReference type="AlphaFoldDB" id="A0A6A5WTH9"/>
<name>A0A6A5WTH9_9PLEO</name>